<reference evidence="6" key="2">
    <citation type="journal article" date="2024" name="Plant">
        <title>Genomic evolution and insights into agronomic trait innovations of Sesamum species.</title>
        <authorList>
            <person name="Miao H."/>
            <person name="Wang L."/>
            <person name="Qu L."/>
            <person name="Liu H."/>
            <person name="Sun Y."/>
            <person name="Le M."/>
            <person name="Wang Q."/>
            <person name="Wei S."/>
            <person name="Zheng Y."/>
            <person name="Lin W."/>
            <person name="Duan Y."/>
            <person name="Cao H."/>
            <person name="Xiong S."/>
            <person name="Wang X."/>
            <person name="Wei L."/>
            <person name="Li C."/>
            <person name="Ma Q."/>
            <person name="Ju M."/>
            <person name="Zhao R."/>
            <person name="Li G."/>
            <person name="Mu C."/>
            <person name="Tian Q."/>
            <person name="Mei H."/>
            <person name="Zhang T."/>
            <person name="Gao T."/>
            <person name="Zhang H."/>
        </authorList>
    </citation>
    <scope>NUCLEOTIDE SEQUENCE</scope>
    <source>
        <strain evidence="6">G02</strain>
    </source>
</reference>
<evidence type="ECO:0000256" key="1">
    <source>
        <dbReference type="ARBA" id="ARBA00022750"/>
    </source>
</evidence>
<dbReference type="SUPFAM" id="SSF56672">
    <property type="entry name" value="DNA/RNA polymerases"/>
    <property type="match status" value="1"/>
</dbReference>
<dbReference type="PANTHER" id="PTHR37610">
    <property type="entry name" value="CCHC-TYPE DOMAIN-CONTAINING PROTEIN"/>
    <property type="match status" value="1"/>
</dbReference>
<dbReference type="InterPro" id="IPR029472">
    <property type="entry name" value="Copia-like_N"/>
</dbReference>
<feature type="region of interest" description="Disordered" evidence="2">
    <location>
        <begin position="1"/>
        <end position="21"/>
    </location>
</feature>
<dbReference type="CDD" id="cd09272">
    <property type="entry name" value="RNase_HI_RT_Ty1"/>
    <property type="match status" value="1"/>
</dbReference>
<gene>
    <name evidence="6" type="ORF">Sradi_2163900</name>
</gene>
<evidence type="ECO:0000259" key="5">
    <source>
        <dbReference type="Pfam" id="PF22936"/>
    </source>
</evidence>
<dbReference type="Pfam" id="PF14244">
    <property type="entry name" value="Retrotran_gag_3"/>
    <property type="match status" value="1"/>
</dbReference>
<dbReference type="InterPro" id="IPR054722">
    <property type="entry name" value="PolX-like_BBD"/>
</dbReference>
<dbReference type="AlphaFoldDB" id="A0AAW2T3M1"/>
<name>A0AAW2T3M1_SESRA</name>
<feature type="domain" description="Reverse transcriptase Ty1/copia-type" evidence="3">
    <location>
        <begin position="511"/>
        <end position="557"/>
    </location>
</feature>
<evidence type="ECO:0000259" key="4">
    <source>
        <dbReference type="Pfam" id="PF14244"/>
    </source>
</evidence>
<feature type="domain" description="Reverse transcriptase Ty1/copia-type" evidence="3">
    <location>
        <begin position="560"/>
        <end position="724"/>
    </location>
</feature>
<feature type="domain" description="Retrotransposon Copia-like N-terminal" evidence="4">
    <location>
        <begin position="25"/>
        <end position="68"/>
    </location>
</feature>
<proteinExistence type="predicted"/>
<keyword evidence="1" id="KW-0378">Hydrolase</keyword>
<protein>
    <submittedName>
        <fullName evidence="6">Retrovirus-related Pol polyprotein from transposon RE2</fullName>
    </submittedName>
</protein>
<reference evidence="6" key="1">
    <citation type="submission" date="2020-06" db="EMBL/GenBank/DDBJ databases">
        <authorList>
            <person name="Li T."/>
            <person name="Hu X."/>
            <person name="Zhang T."/>
            <person name="Song X."/>
            <person name="Zhang H."/>
            <person name="Dai N."/>
            <person name="Sheng W."/>
            <person name="Hou X."/>
            <person name="Wei L."/>
        </authorList>
    </citation>
    <scope>NUCLEOTIDE SEQUENCE</scope>
    <source>
        <strain evidence="6">G02</strain>
        <tissue evidence="6">Leaf</tissue>
    </source>
</reference>
<dbReference type="PANTHER" id="PTHR37610:SF40">
    <property type="entry name" value="OS01G0909600 PROTEIN"/>
    <property type="match status" value="1"/>
</dbReference>
<evidence type="ECO:0000256" key="2">
    <source>
        <dbReference type="SAM" id="MobiDB-lite"/>
    </source>
</evidence>
<evidence type="ECO:0000313" key="6">
    <source>
        <dbReference type="EMBL" id="KAL0398206.1"/>
    </source>
</evidence>
<dbReference type="GO" id="GO:0004190">
    <property type="term" value="F:aspartic-type endopeptidase activity"/>
    <property type="evidence" value="ECO:0007669"/>
    <property type="project" value="UniProtKB-KW"/>
</dbReference>
<keyword evidence="1" id="KW-0064">Aspartyl protease</keyword>
<accession>A0AAW2T3M1</accession>
<dbReference type="InterPro" id="IPR043502">
    <property type="entry name" value="DNA/RNA_pol_sf"/>
</dbReference>
<sequence length="948" mass="106463">MAAGEGTAITELSTAEKNRRETDLESPGMVFVSSPLNGENYLVWSRAMKFALGSRMKLSFIDGRSVRPPEDSPDFDEWIRKDYLVITWILNNVSKSIVDAFMYVTSARSLWLELEARYGRSNGPMIYNLEREISAISQGDLSITDYYTKLRKLWDELACLDPLPICTCTAHRSMVIREASHQLMQFLMGLSSPFANVRSQILVMDPRPDVTKAFSMLLNVEKELQVQIHLPEQGKALAFKTEHKEEQSALPSLCHIKSRTFVDKRSLFCDHCQRSGHTKETCFKLHGTPDWYRDLGDKKRKGAGRGRVFFAGNVNAVPNQSMKGGDANLSEILRTELRKLLKEENTAVGGQHTPLDLMHVNFANAQEFAGNLTTFHHKTWIVDTGATRHVCADLHSFTHSVKPIHNTKVHLPDGSEKLVAHIGNVQMTSNITLEHVLHIPSFSVNLMSVSQLCNSLPVTFEFTNTCCILQDLRTKDKLAVGRLEPRTYKEAAASTEWREAMNDEIKALERNQTWEITSLPPGKRAIGCKWVFRLKLRDDGIVDRYKARLVAKGYTQQLEVGIHQLDVNNAFLHGRLDEEIFMHPPEGYQVPVGSVCRLTRSLYGLKQASRQWNQEFTTRLQRYGFTQSCHDHCLFTMGSDHQFIALLIYVDDVLVVSPSLDLIASVKQYLHRLFTIKDLGTARYFLGLQIARSEAGISLTQSKYIHDILTDTGLLSAKSVTSPLPQGIKLCSTSGSLLSDPEPYRRLIGRLLYLGFTRPDISYGVQQLSQYLLHPCEDHWNAALHLNTVSRSSAEAEYRSLASTVCELQWVSYMLPTLGVSSPLPIPLYCDNKAALHIMANPVFHERTKHLDIDCHVVRNQYRAGFVLPSFIRSKEQLADLFTKNLSGPSFASLLSKMDLFSLSLGPSCGGSVGMVAALFLQIGEEDDADSSTSSYFSADSTFHIDAG</sequence>
<evidence type="ECO:0000259" key="3">
    <source>
        <dbReference type="Pfam" id="PF07727"/>
    </source>
</evidence>
<dbReference type="InterPro" id="IPR013103">
    <property type="entry name" value="RVT_2"/>
</dbReference>
<keyword evidence="1" id="KW-0645">Protease</keyword>
<comment type="caution">
    <text evidence="6">The sequence shown here is derived from an EMBL/GenBank/DDBJ whole genome shotgun (WGS) entry which is preliminary data.</text>
</comment>
<dbReference type="Pfam" id="PF07727">
    <property type="entry name" value="RVT_2"/>
    <property type="match status" value="2"/>
</dbReference>
<dbReference type="Pfam" id="PF22936">
    <property type="entry name" value="Pol_BBD"/>
    <property type="match status" value="1"/>
</dbReference>
<organism evidence="6">
    <name type="scientific">Sesamum radiatum</name>
    <name type="common">Black benniseed</name>
    <dbReference type="NCBI Taxonomy" id="300843"/>
    <lineage>
        <taxon>Eukaryota</taxon>
        <taxon>Viridiplantae</taxon>
        <taxon>Streptophyta</taxon>
        <taxon>Embryophyta</taxon>
        <taxon>Tracheophyta</taxon>
        <taxon>Spermatophyta</taxon>
        <taxon>Magnoliopsida</taxon>
        <taxon>eudicotyledons</taxon>
        <taxon>Gunneridae</taxon>
        <taxon>Pentapetalae</taxon>
        <taxon>asterids</taxon>
        <taxon>lamiids</taxon>
        <taxon>Lamiales</taxon>
        <taxon>Pedaliaceae</taxon>
        <taxon>Sesamum</taxon>
    </lineage>
</organism>
<feature type="domain" description="Retrovirus-related Pol polyprotein from transposon TNT 1-94-like beta-barrel" evidence="5">
    <location>
        <begin position="380"/>
        <end position="454"/>
    </location>
</feature>
<dbReference type="EMBL" id="JACGWJ010000009">
    <property type="protein sequence ID" value="KAL0398206.1"/>
    <property type="molecule type" value="Genomic_DNA"/>
</dbReference>